<name>A0A1I3M151_9PLAN</name>
<protein>
    <submittedName>
        <fullName evidence="1">Uncharacterized protein</fullName>
    </submittedName>
</protein>
<gene>
    <name evidence="1" type="ORF">SAMN05421753_113124</name>
</gene>
<keyword evidence="2" id="KW-1185">Reference proteome</keyword>
<evidence type="ECO:0000313" key="2">
    <source>
        <dbReference type="Proteomes" id="UP000199518"/>
    </source>
</evidence>
<dbReference type="STRING" id="1576369.SAMN05421753_113124"/>
<dbReference type="Proteomes" id="UP000199518">
    <property type="component" value="Unassembled WGS sequence"/>
</dbReference>
<evidence type="ECO:0000313" key="1">
    <source>
        <dbReference type="EMBL" id="SFI90520.1"/>
    </source>
</evidence>
<sequence length="79" mass="8620">MVVSLIFECNTQLARPMATIWLVEGKYDADSEMEIANEPGAVRVIGPLGYTTAVDVYDSVVTLLRSLQISVDEISIADD</sequence>
<reference evidence="2" key="1">
    <citation type="submission" date="2016-10" db="EMBL/GenBank/DDBJ databases">
        <authorList>
            <person name="Varghese N."/>
            <person name="Submissions S."/>
        </authorList>
    </citation>
    <scope>NUCLEOTIDE SEQUENCE [LARGE SCALE GENOMIC DNA]</scope>
    <source>
        <strain evidence="2">DSM 26348</strain>
    </source>
</reference>
<accession>A0A1I3M151</accession>
<dbReference type="AlphaFoldDB" id="A0A1I3M151"/>
<dbReference type="RefSeq" id="WP_139228538.1">
    <property type="nucleotide sequence ID" value="NZ_FOQD01000013.1"/>
</dbReference>
<organism evidence="1 2">
    <name type="scientific">Planctomicrobium piriforme</name>
    <dbReference type="NCBI Taxonomy" id="1576369"/>
    <lineage>
        <taxon>Bacteria</taxon>
        <taxon>Pseudomonadati</taxon>
        <taxon>Planctomycetota</taxon>
        <taxon>Planctomycetia</taxon>
        <taxon>Planctomycetales</taxon>
        <taxon>Planctomycetaceae</taxon>
        <taxon>Planctomicrobium</taxon>
    </lineage>
</organism>
<dbReference type="EMBL" id="FOQD01000013">
    <property type="protein sequence ID" value="SFI90520.1"/>
    <property type="molecule type" value="Genomic_DNA"/>
</dbReference>
<proteinExistence type="predicted"/>